<organism evidence="1 2">
    <name type="scientific">Gossypium aridum</name>
    <name type="common">American cotton</name>
    <name type="synonym">Erioxylum aridum</name>
    <dbReference type="NCBI Taxonomy" id="34290"/>
    <lineage>
        <taxon>Eukaryota</taxon>
        <taxon>Viridiplantae</taxon>
        <taxon>Streptophyta</taxon>
        <taxon>Embryophyta</taxon>
        <taxon>Tracheophyta</taxon>
        <taxon>Spermatophyta</taxon>
        <taxon>Magnoliopsida</taxon>
        <taxon>eudicotyledons</taxon>
        <taxon>Gunneridae</taxon>
        <taxon>Pentapetalae</taxon>
        <taxon>rosids</taxon>
        <taxon>malvids</taxon>
        <taxon>Malvales</taxon>
        <taxon>Malvaceae</taxon>
        <taxon>Malvoideae</taxon>
        <taxon>Gossypium</taxon>
    </lineage>
</organism>
<sequence>MKPMIRSDPNLLFPLIFPDYHQEVTGLDRGVMEGLKGKYQVLGMVLVFKLLPKLLVSENSLLQRRISGRSLS</sequence>
<evidence type="ECO:0000313" key="1">
    <source>
        <dbReference type="EMBL" id="MBA0675761.1"/>
    </source>
</evidence>
<name>A0A7J8WL41_GOSAI</name>
<keyword evidence="2" id="KW-1185">Reference proteome</keyword>
<dbReference type="AlphaFoldDB" id="A0A7J8WL41"/>
<proteinExistence type="predicted"/>
<dbReference type="Proteomes" id="UP000593577">
    <property type="component" value="Unassembled WGS sequence"/>
</dbReference>
<evidence type="ECO:0000313" key="2">
    <source>
        <dbReference type="Proteomes" id="UP000593577"/>
    </source>
</evidence>
<accession>A0A7J8WL41</accession>
<protein>
    <submittedName>
        <fullName evidence="1">Uncharacterized protein</fullName>
    </submittedName>
</protein>
<comment type="caution">
    <text evidence="1">The sequence shown here is derived from an EMBL/GenBank/DDBJ whole genome shotgun (WGS) entry which is preliminary data.</text>
</comment>
<gene>
    <name evidence="1" type="ORF">Goari_017286</name>
</gene>
<dbReference type="EMBL" id="JABFAA010000002">
    <property type="protein sequence ID" value="MBA0675761.1"/>
    <property type="molecule type" value="Genomic_DNA"/>
</dbReference>
<reference evidence="1 2" key="1">
    <citation type="journal article" date="2019" name="Genome Biol. Evol.">
        <title>Insights into the evolution of the New World diploid cottons (Gossypium, subgenus Houzingenia) based on genome sequencing.</title>
        <authorList>
            <person name="Grover C.E."/>
            <person name="Arick M.A. 2nd"/>
            <person name="Thrash A."/>
            <person name="Conover J.L."/>
            <person name="Sanders W.S."/>
            <person name="Peterson D.G."/>
            <person name="Frelichowski J.E."/>
            <person name="Scheffler J.A."/>
            <person name="Scheffler B.E."/>
            <person name="Wendel J.F."/>
        </authorList>
    </citation>
    <scope>NUCLEOTIDE SEQUENCE [LARGE SCALE GENOMIC DNA]</scope>
    <source>
        <strain evidence="1">185</strain>
        <tissue evidence="1">Leaf</tissue>
    </source>
</reference>